<reference evidence="3 4" key="1">
    <citation type="journal article" date="2016" name="Genome Announc.">
        <title>Genome Sequence of Madurella mycetomatis mm55, Isolated from a Human Mycetoma Case in Sudan.</title>
        <authorList>
            <person name="Smit S."/>
            <person name="Derks M.F."/>
            <person name="Bervoets S."/>
            <person name="Fahal A."/>
            <person name="van Leeuwen W."/>
            <person name="van Belkum A."/>
            <person name="van de Sande W.W."/>
        </authorList>
    </citation>
    <scope>NUCLEOTIDE SEQUENCE [LARGE SCALE GENOMIC DNA]</scope>
    <source>
        <strain evidence="4">mm55</strain>
    </source>
</reference>
<dbReference type="Pfam" id="PF07792">
    <property type="entry name" value="Afi1"/>
    <property type="match status" value="1"/>
</dbReference>
<accession>A0A175W2F7</accession>
<evidence type="ECO:0000313" key="4">
    <source>
        <dbReference type="Proteomes" id="UP000078237"/>
    </source>
</evidence>
<feature type="region of interest" description="Disordered" evidence="1">
    <location>
        <begin position="1"/>
        <end position="107"/>
    </location>
</feature>
<organism evidence="3 4">
    <name type="scientific">Madurella mycetomatis</name>
    <dbReference type="NCBI Taxonomy" id="100816"/>
    <lineage>
        <taxon>Eukaryota</taxon>
        <taxon>Fungi</taxon>
        <taxon>Dikarya</taxon>
        <taxon>Ascomycota</taxon>
        <taxon>Pezizomycotina</taxon>
        <taxon>Sordariomycetes</taxon>
        <taxon>Sordariomycetidae</taxon>
        <taxon>Sordariales</taxon>
        <taxon>Sordariales incertae sedis</taxon>
        <taxon>Madurella</taxon>
    </lineage>
</organism>
<dbReference type="GO" id="GO:0005886">
    <property type="term" value="C:plasma membrane"/>
    <property type="evidence" value="ECO:0007669"/>
    <property type="project" value="TreeGrafter"/>
</dbReference>
<keyword evidence="4" id="KW-1185">Reference proteome</keyword>
<dbReference type="GO" id="GO:0051666">
    <property type="term" value="P:actin cortical patch localization"/>
    <property type="evidence" value="ECO:0007669"/>
    <property type="project" value="TreeGrafter"/>
</dbReference>
<dbReference type="VEuPathDB" id="FungiDB:MMYC01_206584"/>
<dbReference type="STRING" id="100816.A0A175W2F7"/>
<dbReference type="EMBL" id="LCTW02000174">
    <property type="protein sequence ID" value="KXX77164.1"/>
    <property type="molecule type" value="Genomic_DNA"/>
</dbReference>
<evidence type="ECO:0000259" key="2">
    <source>
        <dbReference type="PROSITE" id="PS50211"/>
    </source>
</evidence>
<name>A0A175W2F7_9PEZI</name>
<comment type="caution">
    <text evidence="3">The sequence shown here is derived from an EMBL/GenBank/DDBJ whole genome shotgun (WGS) entry which is preliminary data.</text>
</comment>
<gene>
    <name evidence="3" type="ORF">MMYC01_206584</name>
</gene>
<dbReference type="InterPro" id="IPR052809">
    <property type="entry name" value="Actin_polarity_regulatory"/>
</dbReference>
<feature type="region of interest" description="Disordered" evidence="1">
    <location>
        <begin position="172"/>
        <end position="234"/>
    </location>
</feature>
<protein>
    <submittedName>
        <fullName evidence="3">Protein mesA</fullName>
    </submittedName>
</protein>
<feature type="compositionally biased region" description="Basic and acidic residues" evidence="1">
    <location>
        <begin position="172"/>
        <end position="186"/>
    </location>
</feature>
<dbReference type="OrthoDB" id="66409at2759"/>
<proteinExistence type="predicted"/>
<evidence type="ECO:0000313" key="3">
    <source>
        <dbReference type="EMBL" id="KXX77164.1"/>
    </source>
</evidence>
<evidence type="ECO:0000256" key="1">
    <source>
        <dbReference type="SAM" id="MobiDB-lite"/>
    </source>
</evidence>
<dbReference type="InterPro" id="IPR037516">
    <property type="entry name" value="Tripartite_DENN"/>
</dbReference>
<dbReference type="PANTHER" id="PTHR28245:SF1">
    <property type="entry name" value="ARF3-INTERACTING PROTEIN 1"/>
    <property type="match status" value="1"/>
</dbReference>
<dbReference type="PROSITE" id="PS50211">
    <property type="entry name" value="DENN"/>
    <property type="match status" value="1"/>
</dbReference>
<dbReference type="Pfam" id="PF08616">
    <property type="entry name" value="SPA"/>
    <property type="match status" value="1"/>
</dbReference>
<feature type="compositionally biased region" description="Polar residues" evidence="1">
    <location>
        <begin position="1"/>
        <end position="15"/>
    </location>
</feature>
<feature type="domain" description="UDENN" evidence="2">
    <location>
        <begin position="115"/>
        <end position="667"/>
    </location>
</feature>
<feature type="compositionally biased region" description="Low complexity" evidence="1">
    <location>
        <begin position="71"/>
        <end position="88"/>
    </location>
</feature>
<dbReference type="PANTHER" id="PTHR28245">
    <property type="entry name" value="ARF3-INTERACTING PROTEIN 1"/>
    <property type="match status" value="1"/>
</dbReference>
<dbReference type="InterPro" id="IPR012860">
    <property type="entry name" value="Afi1_N"/>
</dbReference>
<dbReference type="AlphaFoldDB" id="A0A175W2F7"/>
<sequence length="833" mass="92983">MASAQQALPSLTRASSAAGYANGKGLHHRRSLSTIPSSRPAAEMSQGVRPARSPQPPAGMIPDLDRALDPSAKSKTSSQHSSLSGGAQRRYDAAVRRPRRLRSQYPRGSTENHVEYILVASFDIDRGPVMEHQYPVAITGDEHMLAELMLPDQAHVRNQDWTIFFLHKDTSQEEDDADRRAREERRARRTRKRDRAKGVIHESDDEEEGGDLDDDWDDDVSSDTEPEGGEGPPLVYVLNLVNTKQDKTVKRGAVVKAMAICTRHPFLHIYKARTCSPSPLLLLALEEYFKSPVPETLTMLFNAVNEMDLSLMPKLSMLEAHLLQSSDNKDLFVEKFEQMIQVRIAEETGDDVADQPLDASQTPAKRPGIFRQAAYVVPRDTHEFESKVMYKGIPIPIKVPVAVMPEIVGDFSLIKLIQNFSDSHAKSPQTFSTLHPHLTTNGAATHPIIVLINALLTQKRVIFLGHNMPSGDVAEAVLAACALASGGILRGFTRHAFPYTDLTKIDDLLNVPGFIAGVTNPTFEHHPEWWDLLCDLPSGKMKISSKIEAAPITEGLVYFQQQNPAYANLVYNSSSSSSSSSSNNNSDLTGDAAFMADILRSIASRAGERVIRAKWRAWVLKFTRIAAAFEESVYGASALYIGSDEHEANMTGPGGHGYVWADEATKAKELAGNVTRIEGWRNTRSYYSFIQDVAKVYTMRPLKGLDLAHMHDRLRTQRLTPMQSKEIYDAFAKYVHSYDEICLLLSVTPESHAGLFYIALGLFHKDRDVRIKTADLLERIAEHEAGQHWWRSMSRFEKLAYVRIKREAEAEMRAKVQQEREGGAFSPVDKRIS</sequence>
<feature type="compositionally biased region" description="Acidic residues" evidence="1">
    <location>
        <begin position="203"/>
        <end position="228"/>
    </location>
</feature>
<dbReference type="Proteomes" id="UP000078237">
    <property type="component" value="Unassembled WGS sequence"/>
</dbReference>